<sequence length="172" mass="18008">MDFLNLGFLVVGEAERLLNFRIENRLISSDLDPNLFEPLHLICVKDRLERLFLRGAPLGKDGRVHRRTIAALATAADGSTTDARAAASNRAGSATGSGAAVGAVTALWAKFGELGLLIVGHCQIGLNVRPESELSERGGAIASATALAIATLATAALRKACSDERGSAKSDR</sequence>
<reference evidence="1 2" key="1">
    <citation type="journal article" date="2014" name="PLoS ONE">
        <title>The first complete genome sequence of the class fimbriimonadia in the phylum armatimonadetes.</title>
        <authorList>
            <person name="Hu Z.Y."/>
            <person name="Wang Y.Z."/>
            <person name="Im W.T."/>
            <person name="Wang S.Y."/>
            <person name="Zhao G.P."/>
            <person name="Zheng H.J."/>
            <person name="Quan Z.X."/>
        </authorList>
    </citation>
    <scope>NUCLEOTIDE SEQUENCE [LARGE SCALE GENOMIC DNA]</scope>
    <source>
        <strain evidence="1">Gsoil 348</strain>
    </source>
</reference>
<dbReference type="STRING" id="661478.OP10G_0783"/>
<dbReference type="Proteomes" id="UP000027982">
    <property type="component" value="Chromosome"/>
</dbReference>
<keyword evidence="2" id="KW-1185">Reference proteome</keyword>
<dbReference type="AlphaFoldDB" id="A0A068NL00"/>
<dbReference type="KEGG" id="fgi:OP10G_0783"/>
<name>A0A068NL00_FIMGI</name>
<dbReference type="EMBL" id="CP007139">
    <property type="protein sequence ID" value="AIE84151.1"/>
    <property type="molecule type" value="Genomic_DNA"/>
</dbReference>
<proteinExistence type="predicted"/>
<accession>A0A068NL00</accession>
<organism evidence="1 2">
    <name type="scientific">Fimbriimonas ginsengisoli Gsoil 348</name>
    <dbReference type="NCBI Taxonomy" id="661478"/>
    <lineage>
        <taxon>Bacteria</taxon>
        <taxon>Bacillati</taxon>
        <taxon>Armatimonadota</taxon>
        <taxon>Fimbriimonadia</taxon>
        <taxon>Fimbriimonadales</taxon>
        <taxon>Fimbriimonadaceae</taxon>
        <taxon>Fimbriimonas</taxon>
    </lineage>
</organism>
<evidence type="ECO:0000313" key="2">
    <source>
        <dbReference type="Proteomes" id="UP000027982"/>
    </source>
</evidence>
<gene>
    <name evidence="1" type="ORF">OP10G_0783</name>
</gene>
<dbReference type="HOGENOM" id="CLU_1553014_0_0_0"/>
<evidence type="ECO:0000313" key="1">
    <source>
        <dbReference type="EMBL" id="AIE84151.1"/>
    </source>
</evidence>
<protein>
    <submittedName>
        <fullName evidence="1">Uncharacterized protein</fullName>
    </submittedName>
</protein>